<dbReference type="AlphaFoldDB" id="A0A3P1VCX1"/>
<dbReference type="GO" id="GO:0004803">
    <property type="term" value="F:transposase activity"/>
    <property type="evidence" value="ECO:0007669"/>
    <property type="project" value="InterPro"/>
</dbReference>
<sequence length="119" mass="13635">PFLVTNNASVFSKLKDTLKDYNKEDVLISTSIYGNNFIKYFYNLGFKITILNPILTNRLRKASIRNAKNDKIDSISIAQTALLCAYSLFKELSRFRRNLKKSIASLKTKLTSYIVEAFP</sequence>
<accession>A0A3P1VCX1</accession>
<evidence type="ECO:0000259" key="1">
    <source>
        <dbReference type="Pfam" id="PF01548"/>
    </source>
</evidence>
<reference evidence="2" key="1">
    <citation type="submission" date="2018-11" db="EMBL/GenBank/DDBJ databases">
        <title>Genomes From Bacteria Associated with the Canine Oral Cavity: a Test Case for Automated Genome-Based Taxonomic Assignment.</title>
        <authorList>
            <person name="Coil D.A."/>
            <person name="Jospin G."/>
            <person name="Darling A.E."/>
            <person name="Wallis C."/>
            <person name="Davis I.J."/>
            <person name="Harris S."/>
            <person name="Eisen J.A."/>
            <person name="Holcombe L.J."/>
            <person name="O'Flynn C."/>
        </authorList>
    </citation>
    <scope>NUCLEOTIDE SEQUENCE [LARGE SCALE GENOMIC DNA]</scope>
    <source>
        <strain evidence="2">OH5060</strain>
    </source>
</reference>
<dbReference type="Pfam" id="PF01548">
    <property type="entry name" value="DEDD_Tnp_IS110"/>
    <property type="match status" value="1"/>
</dbReference>
<feature type="non-terminal residue" evidence="2">
    <location>
        <position position="119"/>
    </location>
</feature>
<dbReference type="EMBL" id="RQZD01000167">
    <property type="protein sequence ID" value="RRD32034.1"/>
    <property type="molecule type" value="Genomic_DNA"/>
</dbReference>
<comment type="caution">
    <text evidence="2">The sequence shown here is derived from an EMBL/GenBank/DDBJ whole genome shotgun (WGS) entry which is preliminary data.</text>
</comment>
<proteinExistence type="predicted"/>
<organism evidence="2">
    <name type="scientific">Fusobacterium nucleatum</name>
    <dbReference type="NCBI Taxonomy" id="851"/>
    <lineage>
        <taxon>Bacteria</taxon>
        <taxon>Fusobacteriati</taxon>
        <taxon>Fusobacteriota</taxon>
        <taxon>Fusobacteriia</taxon>
        <taxon>Fusobacteriales</taxon>
        <taxon>Fusobacteriaceae</taxon>
        <taxon>Fusobacterium</taxon>
    </lineage>
</organism>
<feature type="non-terminal residue" evidence="2">
    <location>
        <position position="1"/>
    </location>
</feature>
<dbReference type="InterPro" id="IPR002525">
    <property type="entry name" value="Transp_IS110-like_N"/>
</dbReference>
<name>A0A3P1VCX1_FUSNU</name>
<gene>
    <name evidence="2" type="ORF">EII28_12550</name>
</gene>
<dbReference type="GO" id="GO:0003677">
    <property type="term" value="F:DNA binding"/>
    <property type="evidence" value="ECO:0007669"/>
    <property type="project" value="InterPro"/>
</dbReference>
<feature type="domain" description="Transposase IS110-like N-terminal" evidence="1">
    <location>
        <begin position="4"/>
        <end position="119"/>
    </location>
</feature>
<dbReference type="GO" id="GO:0006313">
    <property type="term" value="P:DNA transposition"/>
    <property type="evidence" value="ECO:0007669"/>
    <property type="project" value="InterPro"/>
</dbReference>
<protein>
    <recommendedName>
        <fullName evidence="1">Transposase IS110-like N-terminal domain-containing protein</fullName>
    </recommendedName>
</protein>
<evidence type="ECO:0000313" key="2">
    <source>
        <dbReference type="EMBL" id="RRD32034.1"/>
    </source>
</evidence>